<dbReference type="InterPro" id="IPR042099">
    <property type="entry name" value="ANL_N_sf"/>
</dbReference>
<organism evidence="3 4">
    <name type="scientific">Streptomyces venezuelae</name>
    <dbReference type="NCBI Taxonomy" id="54571"/>
    <lineage>
        <taxon>Bacteria</taxon>
        <taxon>Bacillati</taxon>
        <taxon>Actinomycetota</taxon>
        <taxon>Actinomycetes</taxon>
        <taxon>Kitasatosporales</taxon>
        <taxon>Streptomycetaceae</taxon>
        <taxon>Streptomyces</taxon>
    </lineage>
</organism>
<accession>A0A5P2AM73</accession>
<feature type="region of interest" description="Disordered" evidence="1">
    <location>
        <begin position="244"/>
        <end position="264"/>
    </location>
</feature>
<feature type="domain" description="AMP-dependent synthetase/ligase" evidence="2">
    <location>
        <begin position="16"/>
        <end position="168"/>
    </location>
</feature>
<sequence>MTVRRSEPGPDIVFRTSGTTGRPVTWLRTAGQLRAEGELLAGLTGPADQVVSYAPPHHLYGRVFGVELPRLLGASVTDHGDTPLVPPALDPGARTVLVCLPSSWQLLLRRLPELAACREVVAVHSTARVPGAAYEVTRRLAGTGFRALEVLGSTETGAVATRPLDPALREDGVWQLLPDVSWAGAAAIRPSPADDTWPDAAAEAGMGSWVGPGAGAKAGPAACGESGPVTDRRAGPVRLTVGGSRLARRPGAPRPDTVTMPDLVVPAGPRGFRRLGRSPGLVKVNGVRCDLGLVELLAREAFPEADTVCVPLDDEIRGEHYAMYYASPSGTGTAEFRSRLAAVLGTVVPGPRSVIQVREVPRSGDIVLIERLREMAGRTS</sequence>
<reference evidence="3 4" key="1">
    <citation type="submission" date="2018-05" db="EMBL/GenBank/DDBJ databases">
        <title>Streptomyces venezuelae.</title>
        <authorList>
            <person name="Kim W."/>
            <person name="Lee N."/>
            <person name="Cho B.-K."/>
        </authorList>
    </citation>
    <scope>NUCLEOTIDE SEQUENCE [LARGE SCALE GENOMIC DNA]</scope>
    <source>
        <strain evidence="3 4">ATCC 15068</strain>
    </source>
</reference>
<dbReference type="EMBL" id="CP029194">
    <property type="protein sequence ID" value="QES19076.1"/>
    <property type="molecule type" value="Genomic_DNA"/>
</dbReference>
<dbReference type="SUPFAM" id="SSF56801">
    <property type="entry name" value="Acetyl-CoA synthetase-like"/>
    <property type="match status" value="1"/>
</dbReference>
<dbReference type="InterPro" id="IPR000873">
    <property type="entry name" value="AMP-dep_synth/lig_dom"/>
</dbReference>
<protein>
    <submittedName>
        <fullName evidence="3">Acyl-CoA synthetase</fullName>
    </submittedName>
</protein>
<dbReference type="OrthoDB" id="9787658at2"/>
<evidence type="ECO:0000259" key="2">
    <source>
        <dbReference type="Pfam" id="PF00501"/>
    </source>
</evidence>
<evidence type="ECO:0000256" key="1">
    <source>
        <dbReference type="SAM" id="MobiDB-lite"/>
    </source>
</evidence>
<dbReference type="Gene3D" id="3.40.50.12780">
    <property type="entry name" value="N-terminal domain of ligase-like"/>
    <property type="match status" value="1"/>
</dbReference>
<dbReference type="Pfam" id="PF00501">
    <property type="entry name" value="AMP-binding"/>
    <property type="match status" value="1"/>
</dbReference>
<dbReference type="Proteomes" id="UP000324106">
    <property type="component" value="Chromosome"/>
</dbReference>
<name>A0A5P2AM73_STRVZ</name>
<dbReference type="AlphaFoldDB" id="A0A5P2AM73"/>
<evidence type="ECO:0000313" key="3">
    <source>
        <dbReference type="EMBL" id="QES19076.1"/>
    </source>
</evidence>
<gene>
    <name evidence="3" type="ORF">DEJ46_08230</name>
</gene>
<evidence type="ECO:0000313" key="4">
    <source>
        <dbReference type="Proteomes" id="UP000324106"/>
    </source>
</evidence>
<dbReference type="RefSeq" id="WP_150264881.1">
    <property type="nucleotide sequence ID" value="NZ_CP029194.1"/>
</dbReference>
<proteinExistence type="predicted"/>